<dbReference type="Pfam" id="PF00106">
    <property type="entry name" value="adh_short"/>
    <property type="match status" value="1"/>
</dbReference>
<reference evidence="1 2" key="1">
    <citation type="submission" date="2014-07" db="EMBL/GenBank/DDBJ databases">
        <title>Draft Genome Sequence of Gephyronic Acid Producer, Cystobacter violaceus Strain Cb vi76.</title>
        <authorList>
            <person name="Stevens D.C."/>
            <person name="Young J."/>
            <person name="Carmichael R."/>
            <person name="Tan J."/>
            <person name="Taylor R.E."/>
        </authorList>
    </citation>
    <scope>NUCLEOTIDE SEQUENCE [LARGE SCALE GENOMIC DNA]</scope>
    <source>
        <strain evidence="1 2">Cb vi76</strain>
    </source>
</reference>
<dbReference type="RefSeq" id="WP_043402301.1">
    <property type="nucleotide sequence ID" value="NZ_JPMI01000212.1"/>
</dbReference>
<dbReference type="SUPFAM" id="SSF51735">
    <property type="entry name" value="NAD(P)-binding Rossmann-fold domains"/>
    <property type="match status" value="1"/>
</dbReference>
<comment type="caution">
    <text evidence="1">The sequence shown here is derived from an EMBL/GenBank/DDBJ whole genome shotgun (WGS) entry which is preliminary data.</text>
</comment>
<dbReference type="Proteomes" id="UP000028547">
    <property type="component" value="Unassembled WGS sequence"/>
</dbReference>
<dbReference type="AlphaFoldDB" id="A0A084SPR1"/>
<accession>A0A084SPR1</accession>
<dbReference type="EMBL" id="JPMI01000212">
    <property type="protein sequence ID" value="KFA90446.1"/>
    <property type="molecule type" value="Genomic_DNA"/>
</dbReference>
<gene>
    <name evidence="1" type="ORF">Q664_28390</name>
</gene>
<proteinExistence type="predicted"/>
<organism evidence="1 2">
    <name type="scientific">Archangium violaceum Cb vi76</name>
    <dbReference type="NCBI Taxonomy" id="1406225"/>
    <lineage>
        <taxon>Bacteria</taxon>
        <taxon>Pseudomonadati</taxon>
        <taxon>Myxococcota</taxon>
        <taxon>Myxococcia</taxon>
        <taxon>Myxococcales</taxon>
        <taxon>Cystobacterineae</taxon>
        <taxon>Archangiaceae</taxon>
        <taxon>Archangium</taxon>
    </lineage>
</organism>
<dbReference type="NCBIfam" id="NF006159">
    <property type="entry name" value="PRK08303.1"/>
    <property type="match status" value="1"/>
</dbReference>
<evidence type="ECO:0000313" key="2">
    <source>
        <dbReference type="Proteomes" id="UP000028547"/>
    </source>
</evidence>
<name>A0A084SPR1_9BACT</name>
<dbReference type="PANTHER" id="PTHR44147">
    <property type="entry name" value="DEHYDROGENASE/REDUCTASE SDR FAMILY MEMBER 1"/>
    <property type="match status" value="1"/>
</dbReference>
<sequence>MKKTLEGRICLVAGATRGAGRAIACTLGEAGATVYCTGRSTRAQTERGKGPGPLLELDRRPETIEETAELVTARGGKGIAVRADHTVESEVEALCARIRAEQGRLDVLVNDIWGGDELTEFGSPFWKLSLEKGRVLLERAIWTHIVTSRHAVPLMLEGQRGLIIEVTDGDHFGYRGNLFYDLAKMSVIRLAFAMANEFRKKPGMTALAVTPGFLRSEAMLAHFGVTEATWRDGAAKDPHFIASETPYYVARGVAALAADPEVRRKAGRVFSSWDLAKEYGFTDVDGRKPDWAAYFREAFGHVYNVADERAYASWFDGPIDLAFPDFIKD</sequence>
<dbReference type="InterPro" id="IPR036291">
    <property type="entry name" value="NAD(P)-bd_dom_sf"/>
</dbReference>
<dbReference type="InterPro" id="IPR002347">
    <property type="entry name" value="SDR_fam"/>
</dbReference>
<dbReference type="Gene3D" id="3.40.50.720">
    <property type="entry name" value="NAD(P)-binding Rossmann-like Domain"/>
    <property type="match status" value="1"/>
</dbReference>
<dbReference type="PANTHER" id="PTHR44147:SF2">
    <property type="entry name" value="DEHYDROGENASE_REDUCTASE SDR FAMILY MEMBER 1"/>
    <property type="match status" value="1"/>
</dbReference>
<evidence type="ECO:0000313" key="1">
    <source>
        <dbReference type="EMBL" id="KFA90446.1"/>
    </source>
</evidence>
<dbReference type="PRINTS" id="PR00081">
    <property type="entry name" value="GDHRDH"/>
</dbReference>
<protein>
    <submittedName>
        <fullName evidence="1">Short-chain dehydrogenase</fullName>
    </submittedName>
</protein>